<dbReference type="RefSeq" id="WP_207755507.1">
    <property type="nucleotide sequence ID" value="NZ_JADOGI010000007.1"/>
</dbReference>
<comment type="cofactor">
    <cofactor evidence="1">
        <name>Fe(2+)</name>
        <dbReference type="ChEBI" id="CHEBI:29033"/>
    </cofactor>
</comment>
<dbReference type="InterPro" id="IPR050411">
    <property type="entry name" value="AlphaKG_dependent_hydroxylases"/>
</dbReference>
<keyword evidence="4" id="KW-0045">Antibiotic biosynthesis</keyword>
<evidence type="ECO:0000256" key="2">
    <source>
        <dbReference type="ARBA" id="ARBA00023002"/>
    </source>
</evidence>
<dbReference type="Pfam" id="PF02668">
    <property type="entry name" value="TauD"/>
    <property type="match status" value="1"/>
</dbReference>
<evidence type="ECO:0000256" key="3">
    <source>
        <dbReference type="ARBA" id="ARBA00023004"/>
    </source>
</evidence>
<protein>
    <submittedName>
        <fullName evidence="6">TauD/TfdA family dioxygenase</fullName>
    </submittedName>
</protein>
<feature type="domain" description="TauD/TfdA-like" evidence="5">
    <location>
        <begin position="24"/>
        <end position="233"/>
    </location>
</feature>
<dbReference type="PANTHER" id="PTHR10696:SF56">
    <property type="entry name" value="TAUD_TFDA-LIKE DOMAIN-CONTAINING PROTEIN"/>
    <property type="match status" value="1"/>
</dbReference>
<accession>A0A931A6F6</accession>
<keyword evidence="3" id="KW-0408">Iron</keyword>
<evidence type="ECO:0000259" key="5">
    <source>
        <dbReference type="Pfam" id="PF02668"/>
    </source>
</evidence>
<gene>
    <name evidence="6" type="ORF">ITP53_03970</name>
</gene>
<dbReference type="Gene3D" id="3.60.130.10">
    <property type="entry name" value="Clavaminate synthase-like"/>
    <property type="match status" value="1"/>
</dbReference>
<reference evidence="6" key="1">
    <citation type="submission" date="2020-11" db="EMBL/GenBank/DDBJ databases">
        <title>Whole-genome analyses of Nonomuraea sp. K274.</title>
        <authorList>
            <person name="Veyisoglu A."/>
        </authorList>
    </citation>
    <scope>NUCLEOTIDE SEQUENCE</scope>
    <source>
        <strain evidence="6">K274</strain>
    </source>
</reference>
<proteinExistence type="predicted"/>
<sequence length="265" mass="28274">MTVDHEAFASHYVSLASSDGLVRAAAMLSRDGLVTFDGVHDRQSVVELASRLLTAREHRDAAADGVTMIADRGSVADRLGYAGFGAGELQPHTDSSALAQPPRLVMLVCVQPAECGGESSVVDGAAVYADLAARSSDLLQALKRPGTVRFGDPGYWGSVFEPTVDGRMTVRLRLDGLEHFTSPVVEAVPALRAAISGHVRVLPLQPGQGYLLDNWRVLHGRRGFRGSRLMYRVLGDPVTSCVLPSGFMPRSLATVGASPDAWDRP</sequence>
<name>A0A931A6F6_9ACTN</name>
<dbReference type="EMBL" id="JADOGI010000007">
    <property type="protein sequence ID" value="MBF8184908.1"/>
    <property type="molecule type" value="Genomic_DNA"/>
</dbReference>
<dbReference type="SUPFAM" id="SSF51197">
    <property type="entry name" value="Clavaminate synthase-like"/>
    <property type="match status" value="1"/>
</dbReference>
<dbReference type="GO" id="GO:0017000">
    <property type="term" value="P:antibiotic biosynthetic process"/>
    <property type="evidence" value="ECO:0007669"/>
    <property type="project" value="UniProtKB-KW"/>
</dbReference>
<comment type="caution">
    <text evidence="6">The sequence shown here is derived from an EMBL/GenBank/DDBJ whole genome shotgun (WGS) entry which is preliminary data.</text>
</comment>
<dbReference type="InterPro" id="IPR003819">
    <property type="entry name" value="TauD/TfdA-like"/>
</dbReference>
<dbReference type="InterPro" id="IPR042098">
    <property type="entry name" value="TauD-like_sf"/>
</dbReference>
<evidence type="ECO:0000313" key="6">
    <source>
        <dbReference type="EMBL" id="MBF8184908.1"/>
    </source>
</evidence>
<keyword evidence="6" id="KW-0223">Dioxygenase</keyword>
<dbReference type="AlphaFoldDB" id="A0A931A6F6"/>
<evidence type="ECO:0000256" key="4">
    <source>
        <dbReference type="ARBA" id="ARBA00023194"/>
    </source>
</evidence>
<dbReference type="GO" id="GO:0051213">
    <property type="term" value="F:dioxygenase activity"/>
    <property type="evidence" value="ECO:0007669"/>
    <property type="project" value="UniProtKB-KW"/>
</dbReference>
<dbReference type="Proteomes" id="UP000605361">
    <property type="component" value="Unassembled WGS sequence"/>
</dbReference>
<evidence type="ECO:0000256" key="1">
    <source>
        <dbReference type="ARBA" id="ARBA00001954"/>
    </source>
</evidence>
<keyword evidence="2" id="KW-0560">Oxidoreductase</keyword>
<organism evidence="6 7">
    <name type="scientific">Nonomuraea cypriaca</name>
    <dbReference type="NCBI Taxonomy" id="1187855"/>
    <lineage>
        <taxon>Bacteria</taxon>
        <taxon>Bacillati</taxon>
        <taxon>Actinomycetota</taxon>
        <taxon>Actinomycetes</taxon>
        <taxon>Streptosporangiales</taxon>
        <taxon>Streptosporangiaceae</taxon>
        <taxon>Nonomuraea</taxon>
    </lineage>
</organism>
<dbReference type="PANTHER" id="PTHR10696">
    <property type="entry name" value="GAMMA-BUTYROBETAINE HYDROXYLASE-RELATED"/>
    <property type="match status" value="1"/>
</dbReference>
<keyword evidence="7" id="KW-1185">Reference proteome</keyword>
<evidence type="ECO:0000313" key="7">
    <source>
        <dbReference type="Proteomes" id="UP000605361"/>
    </source>
</evidence>